<proteinExistence type="predicted"/>
<dbReference type="SUPFAM" id="SSF141571">
    <property type="entry name" value="Pentapeptide repeat-like"/>
    <property type="match status" value="1"/>
</dbReference>
<evidence type="ECO:0000313" key="2">
    <source>
        <dbReference type="Proteomes" id="UP000640725"/>
    </source>
</evidence>
<organism evidence="1 2">
    <name type="scientific">Planktothrix mougeotii LEGE 06226</name>
    <dbReference type="NCBI Taxonomy" id="1828728"/>
    <lineage>
        <taxon>Bacteria</taxon>
        <taxon>Bacillati</taxon>
        <taxon>Cyanobacteriota</taxon>
        <taxon>Cyanophyceae</taxon>
        <taxon>Oscillatoriophycideae</taxon>
        <taxon>Oscillatoriales</taxon>
        <taxon>Microcoleaceae</taxon>
        <taxon>Planktothrix</taxon>
    </lineage>
</organism>
<dbReference type="RefSeq" id="WP_193871173.1">
    <property type="nucleotide sequence ID" value="NZ_JADEWU010000068.1"/>
</dbReference>
<comment type="caution">
    <text evidence="1">The sequence shown here is derived from an EMBL/GenBank/DDBJ whole genome shotgun (WGS) entry which is preliminary data.</text>
</comment>
<evidence type="ECO:0000313" key="1">
    <source>
        <dbReference type="EMBL" id="MBE9145769.1"/>
    </source>
</evidence>
<dbReference type="InterPro" id="IPR001646">
    <property type="entry name" value="5peptide_repeat"/>
</dbReference>
<reference evidence="1 2" key="1">
    <citation type="submission" date="2020-10" db="EMBL/GenBank/DDBJ databases">
        <authorList>
            <person name="Castelo-Branco R."/>
            <person name="Eusebio N."/>
            <person name="Adriana R."/>
            <person name="Vieira A."/>
            <person name="Brugerolle De Fraissinette N."/>
            <person name="Rezende De Castro R."/>
            <person name="Schneider M.P."/>
            <person name="Vasconcelos V."/>
            <person name="Leao P.N."/>
        </authorList>
    </citation>
    <scope>NUCLEOTIDE SEQUENCE [LARGE SCALE GENOMIC DNA]</scope>
    <source>
        <strain evidence="1 2">LEGE 06226</strain>
    </source>
</reference>
<protein>
    <submittedName>
        <fullName evidence="1">Pentapeptide repeat-containing protein</fullName>
    </submittedName>
</protein>
<dbReference type="EMBL" id="JADEWU010000068">
    <property type="protein sequence ID" value="MBE9145769.1"/>
    <property type="molecule type" value="Genomic_DNA"/>
</dbReference>
<dbReference type="Proteomes" id="UP000640725">
    <property type="component" value="Unassembled WGS sequence"/>
</dbReference>
<dbReference type="Gene3D" id="2.160.20.80">
    <property type="entry name" value="E3 ubiquitin-protein ligase SopA"/>
    <property type="match status" value="1"/>
</dbReference>
<sequence>MKVIAFVIKTGLILSFILGWTVPTEATNLKTIEQLVKTKACPSFLWQSCNLEGANLEGANLEGVNLETVILEGAVMPDGSIHE</sequence>
<keyword evidence="2" id="KW-1185">Reference proteome</keyword>
<dbReference type="Pfam" id="PF00805">
    <property type="entry name" value="Pentapeptide"/>
    <property type="match status" value="1"/>
</dbReference>
<accession>A0ABR9UJM2</accession>
<name>A0ABR9UJM2_9CYAN</name>
<gene>
    <name evidence="1" type="ORF">IQ236_21500</name>
</gene>